<name>A0A382ZT73_9ZZZZ</name>
<dbReference type="PANTHER" id="PTHR43377">
    <property type="entry name" value="BILIVERDIN REDUCTASE A"/>
    <property type="match status" value="1"/>
</dbReference>
<dbReference type="PANTHER" id="PTHR43377:SF1">
    <property type="entry name" value="BILIVERDIN REDUCTASE A"/>
    <property type="match status" value="1"/>
</dbReference>
<dbReference type="SUPFAM" id="SSF55347">
    <property type="entry name" value="Glyceraldehyde-3-phosphate dehydrogenase-like, C-terminal domain"/>
    <property type="match status" value="1"/>
</dbReference>
<dbReference type="AlphaFoldDB" id="A0A382ZT73"/>
<organism evidence="3">
    <name type="scientific">marine metagenome</name>
    <dbReference type="NCBI Taxonomy" id="408172"/>
    <lineage>
        <taxon>unclassified sequences</taxon>
        <taxon>metagenomes</taxon>
        <taxon>ecological metagenomes</taxon>
    </lineage>
</organism>
<dbReference type="InterPro" id="IPR051450">
    <property type="entry name" value="Gfo/Idh/MocA_Oxidoreductases"/>
</dbReference>
<evidence type="ECO:0000259" key="1">
    <source>
        <dbReference type="Pfam" id="PF01408"/>
    </source>
</evidence>
<dbReference type="Gene3D" id="3.30.360.10">
    <property type="entry name" value="Dihydrodipicolinate Reductase, domain 2"/>
    <property type="match status" value="1"/>
</dbReference>
<evidence type="ECO:0000259" key="2">
    <source>
        <dbReference type="Pfam" id="PF22725"/>
    </source>
</evidence>
<feature type="domain" description="Gfo/Idh/MocA-like oxidoreductase N-terminal" evidence="1">
    <location>
        <begin position="1"/>
        <end position="113"/>
    </location>
</feature>
<dbReference type="Pfam" id="PF22725">
    <property type="entry name" value="GFO_IDH_MocA_C3"/>
    <property type="match status" value="1"/>
</dbReference>
<dbReference type="SUPFAM" id="SSF51735">
    <property type="entry name" value="NAD(P)-binding Rossmann-fold domains"/>
    <property type="match status" value="1"/>
</dbReference>
<accession>A0A382ZT73</accession>
<feature type="domain" description="GFO/IDH/MocA-like oxidoreductase" evidence="2">
    <location>
        <begin position="144"/>
        <end position="208"/>
    </location>
</feature>
<reference evidence="3" key="1">
    <citation type="submission" date="2018-05" db="EMBL/GenBank/DDBJ databases">
        <authorList>
            <person name="Lanie J.A."/>
            <person name="Ng W.-L."/>
            <person name="Kazmierczak K.M."/>
            <person name="Andrzejewski T.M."/>
            <person name="Davidsen T.M."/>
            <person name="Wayne K.J."/>
            <person name="Tettelin H."/>
            <person name="Glass J.I."/>
            <person name="Rusch D."/>
            <person name="Podicherti R."/>
            <person name="Tsui H.-C.T."/>
            <person name="Winkler M.E."/>
        </authorList>
    </citation>
    <scope>NUCLEOTIDE SEQUENCE</scope>
</reference>
<dbReference type="Pfam" id="PF01408">
    <property type="entry name" value="GFO_IDH_MocA"/>
    <property type="match status" value="1"/>
</dbReference>
<evidence type="ECO:0000313" key="3">
    <source>
        <dbReference type="EMBL" id="SVD98672.1"/>
    </source>
</evidence>
<dbReference type="InterPro" id="IPR036291">
    <property type="entry name" value="NAD(P)-bd_dom_sf"/>
</dbReference>
<gene>
    <name evidence="3" type="ORF">METZ01_LOCUS451526</name>
</gene>
<dbReference type="InterPro" id="IPR000683">
    <property type="entry name" value="Gfo/Idh/MocA-like_OxRdtase_N"/>
</dbReference>
<dbReference type="Gene3D" id="3.40.50.720">
    <property type="entry name" value="NAD(P)-binding Rossmann-like Domain"/>
    <property type="match status" value="1"/>
</dbReference>
<sequence length="209" mass="21918">VVGAGIMGSNHVRIGRNLRDASLVAVVDPDLDRARAAVGTSGAEVFQRVDQVVGRIDAAVVAVPTPHHVEIALELIEGGVHLLVEKPLAATAAAGRELVDAAESAGLVLAVGHVERFNPAVADLPSWVEEPIHVETVRTSPYTARISDGVVFDLLIHDIDIVCSLAGPEAVVEHIDGVSQTVRSPSEDLVSVNLRFSTGLTANLMASRL</sequence>
<protein>
    <submittedName>
        <fullName evidence="3">Uncharacterized protein</fullName>
    </submittedName>
</protein>
<feature type="non-terminal residue" evidence="3">
    <location>
        <position position="1"/>
    </location>
</feature>
<proteinExistence type="predicted"/>
<dbReference type="InterPro" id="IPR055170">
    <property type="entry name" value="GFO_IDH_MocA-like_dom"/>
</dbReference>
<feature type="non-terminal residue" evidence="3">
    <location>
        <position position="209"/>
    </location>
</feature>
<dbReference type="EMBL" id="UINC01186448">
    <property type="protein sequence ID" value="SVD98672.1"/>
    <property type="molecule type" value="Genomic_DNA"/>
</dbReference>
<dbReference type="GO" id="GO:0000166">
    <property type="term" value="F:nucleotide binding"/>
    <property type="evidence" value="ECO:0007669"/>
    <property type="project" value="InterPro"/>
</dbReference>